<accession>A0A1U6IJ02</accession>
<evidence type="ECO:0000256" key="3">
    <source>
        <dbReference type="ARBA" id="ARBA00022578"/>
    </source>
</evidence>
<dbReference type="Pfam" id="PF01609">
    <property type="entry name" value="DDE_Tnp_1"/>
    <property type="match status" value="1"/>
</dbReference>
<comment type="similarity">
    <text evidence="2">Belongs to the transposase 11 family.</text>
</comment>
<dbReference type="PANTHER" id="PTHR35604:SF2">
    <property type="entry name" value="TRANSPOSASE INSH FOR INSERTION SEQUENCE ELEMENT IS5A-RELATED"/>
    <property type="match status" value="1"/>
</dbReference>
<dbReference type="AlphaFoldDB" id="A0A1U6IJ02"/>
<organism evidence="8 9">
    <name type="scientific">Novosphingobium mathurense</name>
    <dbReference type="NCBI Taxonomy" id="428990"/>
    <lineage>
        <taxon>Bacteria</taxon>
        <taxon>Pseudomonadati</taxon>
        <taxon>Pseudomonadota</taxon>
        <taxon>Alphaproteobacteria</taxon>
        <taxon>Sphingomonadales</taxon>
        <taxon>Sphingomonadaceae</taxon>
        <taxon>Novosphingobium</taxon>
    </lineage>
</organism>
<dbReference type="GO" id="GO:0003677">
    <property type="term" value="F:DNA binding"/>
    <property type="evidence" value="ECO:0007669"/>
    <property type="project" value="UniProtKB-KW"/>
</dbReference>
<comment type="function">
    <text evidence="1">Involved in the transposition of the insertion sequence IS5.</text>
</comment>
<protein>
    <submittedName>
        <fullName evidence="8">Transposase</fullName>
    </submittedName>
</protein>
<evidence type="ECO:0000256" key="4">
    <source>
        <dbReference type="ARBA" id="ARBA00023125"/>
    </source>
</evidence>
<gene>
    <name evidence="8" type="ORF">SAMN06295987_10799</name>
</gene>
<keyword evidence="5" id="KW-0233">DNA recombination</keyword>
<evidence type="ECO:0000259" key="6">
    <source>
        <dbReference type="Pfam" id="PF01609"/>
    </source>
</evidence>
<dbReference type="InterPro" id="IPR002559">
    <property type="entry name" value="Transposase_11"/>
</dbReference>
<dbReference type="GO" id="GO:0004803">
    <property type="term" value="F:transposase activity"/>
    <property type="evidence" value="ECO:0007669"/>
    <property type="project" value="InterPro"/>
</dbReference>
<feature type="domain" description="Transposase IS4-like" evidence="6">
    <location>
        <begin position="211"/>
        <end position="345"/>
    </location>
</feature>
<name>A0A1U6IJ02_9SPHN</name>
<dbReference type="EMBL" id="FVZE01000007">
    <property type="protein sequence ID" value="SLK07981.1"/>
    <property type="molecule type" value="Genomic_DNA"/>
</dbReference>
<evidence type="ECO:0000313" key="9">
    <source>
        <dbReference type="Proteomes" id="UP000190989"/>
    </source>
</evidence>
<evidence type="ECO:0000313" key="8">
    <source>
        <dbReference type="EMBL" id="SLK07981.1"/>
    </source>
</evidence>
<dbReference type="NCBIfam" id="NF033581">
    <property type="entry name" value="transpos_IS5_4"/>
    <property type="match status" value="1"/>
</dbReference>
<dbReference type="Proteomes" id="UP000190989">
    <property type="component" value="Unassembled WGS sequence"/>
</dbReference>
<proteinExistence type="inferred from homology"/>
<reference evidence="9" key="1">
    <citation type="submission" date="2017-02" db="EMBL/GenBank/DDBJ databases">
        <authorList>
            <person name="Varghese N."/>
            <person name="Submissions S."/>
        </authorList>
    </citation>
    <scope>NUCLEOTIDE SEQUENCE [LARGE SCALE GENOMIC DNA]</scope>
    <source>
        <strain evidence="9">SM117</strain>
    </source>
</reference>
<evidence type="ECO:0000256" key="5">
    <source>
        <dbReference type="ARBA" id="ARBA00023172"/>
    </source>
</evidence>
<sequence length="358" mass="39980">MSVQRGFFDLDERYAALSAAGDPLEKLVALIDFEIFRPALDAALQRSDGSKGGRPPLVAVMMFKTLILQTLYGLSDAQAEFQILDRRSFGRFLGLNDGDNTPDETTIWRFREGLVRANAIDALFARFDAHLRGLGYLAMGGQIVDASIIAAPRQRMTDEERALVKGGGIPEDWAAKPAKLAQKDRDARWTLKRGRRKKGPDGKLMAEIATPMFGYKSHIGIDQRHGFIRTWGASDAARYDGRELPNLIDPANTGSAIWADTAYRSQKNERAILRAGLVSKIHFRRAPGKPLPTQRQRANAARSKVRSAVEHVFATQKHRMGLFIRTIGIERAKVKIGLANIAFNFKRFLYWENRASTA</sequence>
<feature type="domain" description="Transposase InsH N-terminal" evidence="7">
    <location>
        <begin position="16"/>
        <end position="112"/>
    </location>
</feature>
<evidence type="ECO:0000256" key="1">
    <source>
        <dbReference type="ARBA" id="ARBA00003544"/>
    </source>
</evidence>
<evidence type="ECO:0000256" key="2">
    <source>
        <dbReference type="ARBA" id="ARBA00010075"/>
    </source>
</evidence>
<keyword evidence="4" id="KW-0238">DNA-binding</keyword>
<dbReference type="InterPro" id="IPR008490">
    <property type="entry name" value="Transposase_InsH_N"/>
</dbReference>
<keyword evidence="3" id="KW-0815">Transposition</keyword>
<dbReference type="STRING" id="428990.SAMN06295987_10799"/>
<dbReference type="PANTHER" id="PTHR35604">
    <property type="entry name" value="TRANSPOSASE INSH FOR INSERTION SEQUENCE ELEMENT IS5A-RELATED"/>
    <property type="match status" value="1"/>
</dbReference>
<keyword evidence="9" id="KW-1185">Reference proteome</keyword>
<dbReference type="GO" id="GO:0006313">
    <property type="term" value="P:DNA transposition"/>
    <property type="evidence" value="ECO:0007669"/>
    <property type="project" value="InterPro"/>
</dbReference>
<dbReference type="RefSeq" id="WP_079731504.1">
    <property type="nucleotide sequence ID" value="NZ_FVZE01000007.1"/>
</dbReference>
<dbReference type="InterPro" id="IPR047959">
    <property type="entry name" value="Transpos_IS5"/>
</dbReference>
<evidence type="ECO:0000259" key="7">
    <source>
        <dbReference type="Pfam" id="PF05598"/>
    </source>
</evidence>
<dbReference type="Pfam" id="PF05598">
    <property type="entry name" value="DUF772"/>
    <property type="match status" value="1"/>
</dbReference>